<evidence type="ECO:0000256" key="4">
    <source>
        <dbReference type="ARBA" id="ARBA00017099"/>
    </source>
</evidence>
<sequence length="291" mass="31012">MKILVAGRSGQVAQSLAAISTPDRQFVTLGRPELDICDPASVEAAIRAHQPAALINAAAYTAVDKAESEPEAAFAANETGPRVLATAAHQAGFPILHISTDYVFAGDKDGFYTEDDPVDPQSVYGRSKLAGERAVAEANPNHVILRTAWVFSPYGNNFVKTMLRLAADRDTVRVVSDQWGSPTYAPDIAEGLSRVLDKALASPTNPSWRGIFHMTSQGTCTWADFAEEIFRQSAERGGPSAKVERITTAGYPTPAKRPANSRLANGKVEAVFGFGLPAWRDAASAGIQALA</sequence>
<dbReference type="PANTHER" id="PTHR10491">
    <property type="entry name" value="DTDP-4-DEHYDRORHAMNOSE REDUCTASE"/>
    <property type="match status" value="1"/>
</dbReference>
<dbReference type="Pfam" id="PF04321">
    <property type="entry name" value="RmlD_sub_bind"/>
    <property type="match status" value="1"/>
</dbReference>
<dbReference type="InterPro" id="IPR005913">
    <property type="entry name" value="dTDP_dehydrorham_reduct"/>
</dbReference>
<accession>A0ABS5RQT4</accession>
<evidence type="ECO:0000256" key="5">
    <source>
        <dbReference type="ARBA" id="ARBA00048200"/>
    </source>
</evidence>
<reference evidence="8 9" key="1">
    <citation type="submission" date="2021-03" db="EMBL/GenBank/DDBJ databases">
        <title>Tianweitania aestuarii sp. nov., isolated from a tidal flat.</title>
        <authorList>
            <person name="Park S."/>
            <person name="Yoon J.-H."/>
        </authorList>
    </citation>
    <scope>NUCLEOTIDE SEQUENCE [LARGE SCALE GENOMIC DNA]</scope>
    <source>
        <strain evidence="8 9">BSSL-BM11</strain>
    </source>
</reference>
<name>A0ABS5RQT4_9HYPH</name>
<dbReference type="Gene3D" id="3.90.25.10">
    <property type="entry name" value="UDP-galactose 4-epimerase, domain 1"/>
    <property type="match status" value="1"/>
</dbReference>
<dbReference type="RefSeq" id="WP_213983054.1">
    <property type="nucleotide sequence ID" value="NZ_JAFMNX010000001.1"/>
</dbReference>
<dbReference type="Proteomes" id="UP001297272">
    <property type="component" value="Unassembled WGS sequence"/>
</dbReference>
<evidence type="ECO:0000256" key="3">
    <source>
        <dbReference type="ARBA" id="ARBA00012929"/>
    </source>
</evidence>
<evidence type="ECO:0000256" key="6">
    <source>
        <dbReference type="RuleBase" id="RU364082"/>
    </source>
</evidence>
<dbReference type="EC" id="1.1.1.133" evidence="3 6"/>
<dbReference type="SUPFAM" id="SSF51735">
    <property type="entry name" value="NAD(P)-binding Rossmann-fold domains"/>
    <property type="match status" value="1"/>
</dbReference>
<comment type="catalytic activity">
    <reaction evidence="5 6">
        <text>dTDP-beta-L-rhamnose + NADP(+) = dTDP-4-dehydro-beta-L-rhamnose + NADPH + H(+)</text>
        <dbReference type="Rhea" id="RHEA:21796"/>
        <dbReference type="ChEBI" id="CHEBI:15378"/>
        <dbReference type="ChEBI" id="CHEBI:57510"/>
        <dbReference type="ChEBI" id="CHEBI:57783"/>
        <dbReference type="ChEBI" id="CHEBI:58349"/>
        <dbReference type="ChEBI" id="CHEBI:62830"/>
        <dbReference type="EC" id="1.1.1.133"/>
    </reaction>
</comment>
<evidence type="ECO:0000256" key="2">
    <source>
        <dbReference type="ARBA" id="ARBA00010944"/>
    </source>
</evidence>
<evidence type="ECO:0000256" key="1">
    <source>
        <dbReference type="ARBA" id="ARBA00004781"/>
    </source>
</evidence>
<dbReference type="NCBIfam" id="TIGR01214">
    <property type="entry name" value="rmlD"/>
    <property type="match status" value="1"/>
</dbReference>
<dbReference type="GO" id="GO:0008831">
    <property type="term" value="F:dTDP-4-dehydrorhamnose reductase activity"/>
    <property type="evidence" value="ECO:0007669"/>
    <property type="project" value="UniProtKB-EC"/>
</dbReference>
<dbReference type="Gene3D" id="3.40.50.720">
    <property type="entry name" value="NAD(P)-binding Rossmann-like Domain"/>
    <property type="match status" value="1"/>
</dbReference>
<dbReference type="InterPro" id="IPR029903">
    <property type="entry name" value="RmlD-like-bd"/>
</dbReference>
<dbReference type="EMBL" id="JAFMNX010000001">
    <property type="protein sequence ID" value="MBS9719406.1"/>
    <property type="molecule type" value="Genomic_DNA"/>
</dbReference>
<dbReference type="PANTHER" id="PTHR10491:SF4">
    <property type="entry name" value="METHIONINE ADENOSYLTRANSFERASE 2 SUBUNIT BETA"/>
    <property type="match status" value="1"/>
</dbReference>
<protein>
    <recommendedName>
        <fullName evidence="4 6">dTDP-4-dehydrorhamnose reductase</fullName>
        <ecNumber evidence="3 6">1.1.1.133</ecNumber>
    </recommendedName>
</protein>
<dbReference type="CDD" id="cd05254">
    <property type="entry name" value="dTDP_HR_like_SDR_e"/>
    <property type="match status" value="1"/>
</dbReference>
<evidence type="ECO:0000313" key="8">
    <source>
        <dbReference type="EMBL" id="MBS9719406.1"/>
    </source>
</evidence>
<evidence type="ECO:0000259" key="7">
    <source>
        <dbReference type="Pfam" id="PF04321"/>
    </source>
</evidence>
<comment type="function">
    <text evidence="6">Catalyzes the reduction of dTDP-6-deoxy-L-lyxo-4-hexulose to yield dTDP-L-rhamnose.</text>
</comment>
<comment type="cofactor">
    <cofactor evidence="6">
        <name>Mg(2+)</name>
        <dbReference type="ChEBI" id="CHEBI:18420"/>
    </cofactor>
    <text evidence="6">Binds 1 Mg(2+) ion per monomer.</text>
</comment>
<dbReference type="InterPro" id="IPR036291">
    <property type="entry name" value="NAD(P)-bd_dom_sf"/>
</dbReference>
<keyword evidence="6 8" id="KW-0560">Oxidoreductase</keyword>
<keyword evidence="6" id="KW-0521">NADP</keyword>
<organism evidence="8 9">
    <name type="scientific">Tianweitania aestuarii</name>
    <dbReference type="NCBI Taxonomy" id="2814886"/>
    <lineage>
        <taxon>Bacteria</taxon>
        <taxon>Pseudomonadati</taxon>
        <taxon>Pseudomonadota</taxon>
        <taxon>Alphaproteobacteria</taxon>
        <taxon>Hyphomicrobiales</taxon>
        <taxon>Phyllobacteriaceae</taxon>
        <taxon>Tianweitania</taxon>
    </lineage>
</organism>
<comment type="pathway">
    <text evidence="1 6">Carbohydrate biosynthesis; dTDP-L-rhamnose biosynthesis.</text>
</comment>
<feature type="domain" description="RmlD-like substrate binding" evidence="7">
    <location>
        <begin position="1"/>
        <end position="289"/>
    </location>
</feature>
<gene>
    <name evidence="8" type="primary">rfbD</name>
    <name evidence="8" type="ORF">JYU29_01755</name>
</gene>
<evidence type="ECO:0000313" key="9">
    <source>
        <dbReference type="Proteomes" id="UP001297272"/>
    </source>
</evidence>
<keyword evidence="9" id="KW-1185">Reference proteome</keyword>
<comment type="similarity">
    <text evidence="2 6">Belongs to the dTDP-4-dehydrorhamnose reductase family.</text>
</comment>
<comment type="caution">
    <text evidence="8">The sequence shown here is derived from an EMBL/GenBank/DDBJ whole genome shotgun (WGS) entry which is preliminary data.</text>
</comment>
<proteinExistence type="inferred from homology"/>